<gene>
    <name evidence="2" type="ORF">ERS007703_05280</name>
</gene>
<organism evidence="2 3">
    <name type="scientific">Mycobacterium tuberculosis</name>
    <dbReference type="NCBI Taxonomy" id="1773"/>
    <lineage>
        <taxon>Bacteria</taxon>
        <taxon>Bacillati</taxon>
        <taxon>Actinomycetota</taxon>
        <taxon>Actinomycetes</taxon>
        <taxon>Mycobacteriales</taxon>
        <taxon>Mycobacteriaceae</taxon>
        <taxon>Mycobacterium</taxon>
        <taxon>Mycobacterium tuberculosis complex</taxon>
    </lineage>
</organism>
<reference evidence="3" key="1">
    <citation type="submission" date="2015-03" db="EMBL/GenBank/DDBJ databases">
        <authorList>
            <consortium name="Pathogen Informatics"/>
        </authorList>
    </citation>
    <scope>NUCLEOTIDE SEQUENCE [LARGE SCALE GENOMIC DNA]</scope>
    <source>
        <strain evidence="3">K00500041</strain>
    </source>
</reference>
<accession>A0A0U0TCM5</accession>
<sequence length="93" mass="9746">MLGWKSRWSRERLVKAPTANRVPSTRPSASAWLDTSMTTVSTPRSTIAASIACSVGASGVVSALGRSAPPTRMPMVPISPATRPAARNPASTR</sequence>
<proteinExistence type="predicted"/>
<feature type="region of interest" description="Disordered" evidence="1">
    <location>
        <begin position="1"/>
        <end position="29"/>
    </location>
</feature>
<dbReference type="EMBL" id="CSAE01001300">
    <property type="protein sequence ID" value="COX48349.1"/>
    <property type="molecule type" value="Genomic_DNA"/>
</dbReference>
<dbReference type="Proteomes" id="UP000038802">
    <property type="component" value="Unassembled WGS sequence"/>
</dbReference>
<evidence type="ECO:0000313" key="2">
    <source>
        <dbReference type="EMBL" id="COX48349.1"/>
    </source>
</evidence>
<evidence type="ECO:0000313" key="3">
    <source>
        <dbReference type="Proteomes" id="UP000038802"/>
    </source>
</evidence>
<evidence type="ECO:0000256" key="1">
    <source>
        <dbReference type="SAM" id="MobiDB-lite"/>
    </source>
</evidence>
<protein>
    <submittedName>
        <fullName evidence="2">Uncharacterized protein</fullName>
    </submittedName>
</protein>
<feature type="region of interest" description="Disordered" evidence="1">
    <location>
        <begin position="65"/>
        <end position="93"/>
    </location>
</feature>
<dbReference type="AlphaFoldDB" id="A0A0U0TCM5"/>
<name>A0A0U0TCM5_MYCTX</name>